<dbReference type="Proteomes" id="UP000054324">
    <property type="component" value="Unassembled WGS sequence"/>
</dbReference>
<evidence type="ECO:0000313" key="3">
    <source>
        <dbReference type="Proteomes" id="UP000054324"/>
    </source>
</evidence>
<keyword evidence="3" id="KW-1185">Reference proteome</keyword>
<dbReference type="EMBL" id="KL596756">
    <property type="protein sequence ID" value="KER26113.1"/>
    <property type="molecule type" value="Genomic_DNA"/>
</dbReference>
<gene>
    <name evidence="2" type="ORF">T265_06593</name>
</gene>
<feature type="compositionally biased region" description="Polar residues" evidence="1">
    <location>
        <begin position="31"/>
        <end position="87"/>
    </location>
</feature>
<sequence>MVLSTKHSLPIQTTKGNGGSQTPFSMEIHATSPTSMETTPEKSQSTSFTDTQNESSTVRSTQDTSSSRTIPMDTGPQTSLNMETNATRPAHTTRIDEPMHITMETNLQKSSSTESHTDISKVSGAQESFSTQNATPYIRSQDPHSKRFSAASANKNILILKT</sequence>
<accession>A0A074ZFY3</accession>
<dbReference type="GeneID" id="20320772"/>
<proteinExistence type="predicted"/>
<feature type="compositionally biased region" description="Polar residues" evidence="1">
    <location>
        <begin position="1"/>
        <end position="24"/>
    </location>
</feature>
<organism evidence="2 3">
    <name type="scientific">Opisthorchis viverrini</name>
    <name type="common">Southeast Asian liver fluke</name>
    <dbReference type="NCBI Taxonomy" id="6198"/>
    <lineage>
        <taxon>Eukaryota</taxon>
        <taxon>Metazoa</taxon>
        <taxon>Spiralia</taxon>
        <taxon>Lophotrochozoa</taxon>
        <taxon>Platyhelminthes</taxon>
        <taxon>Trematoda</taxon>
        <taxon>Digenea</taxon>
        <taxon>Opisthorchiida</taxon>
        <taxon>Opisthorchiata</taxon>
        <taxon>Opisthorchiidae</taxon>
        <taxon>Opisthorchis</taxon>
    </lineage>
</organism>
<evidence type="ECO:0000313" key="2">
    <source>
        <dbReference type="EMBL" id="KER26113.1"/>
    </source>
</evidence>
<evidence type="ECO:0000256" key="1">
    <source>
        <dbReference type="SAM" id="MobiDB-lite"/>
    </source>
</evidence>
<reference evidence="2 3" key="1">
    <citation type="submission" date="2013-11" db="EMBL/GenBank/DDBJ databases">
        <title>Opisthorchis viverrini - life in the bile duct.</title>
        <authorList>
            <person name="Young N.D."/>
            <person name="Nagarajan N."/>
            <person name="Lin S.J."/>
            <person name="Korhonen P.K."/>
            <person name="Jex A.R."/>
            <person name="Hall R.S."/>
            <person name="Safavi-Hemami H."/>
            <person name="Kaewkong W."/>
            <person name="Bertrand D."/>
            <person name="Gao S."/>
            <person name="Seet Q."/>
            <person name="Wongkham S."/>
            <person name="Teh B.T."/>
            <person name="Wongkham C."/>
            <person name="Intapan P.M."/>
            <person name="Maleewong W."/>
            <person name="Yang X."/>
            <person name="Hu M."/>
            <person name="Wang Z."/>
            <person name="Hofmann A."/>
            <person name="Sternberg P.W."/>
            <person name="Tan P."/>
            <person name="Wang J."/>
            <person name="Gasser R.B."/>
        </authorList>
    </citation>
    <scope>NUCLEOTIDE SEQUENCE [LARGE SCALE GENOMIC DNA]</scope>
</reference>
<feature type="region of interest" description="Disordered" evidence="1">
    <location>
        <begin position="1"/>
        <end position="155"/>
    </location>
</feature>
<dbReference type="KEGG" id="ovi:T265_06593"/>
<name>A0A074ZFY3_OPIVI</name>
<feature type="compositionally biased region" description="Polar residues" evidence="1">
    <location>
        <begin position="103"/>
        <end position="114"/>
    </location>
</feature>
<dbReference type="CTD" id="20320772"/>
<protein>
    <submittedName>
        <fullName evidence="2">Uncharacterized protein</fullName>
    </submittedName>
</protein>
<dbReference type="RefSeq" id="XP_009170160.1">
    <property type="nucleotide sequence ID" value="XM_009171896.1"/>
</dbReference>
<feature type="compositionally biased region" description="Polar residues" evidence="1">
    <location>
        <begin position="123"/>
        <end position="135"/>
    </location>
</feature>
<dbReference type="AlphaFoldDB" id="A0A074ZFY3"/>